<proteinExistence type="predicted"/>
<evidence type="ECO:0000313" key="2">
    <source>
        <dbReference type="Proteomes" id="UP000827721"/>
    </source>
</evidence>
<accession>A0ABQ8HNL5</accession>
<reference evidence="1 2" key="1">
    <citation type="submission" date="2021-02" db="EMBL/GenBank/DDBJ databases">
        <title>Plant Genome Project.</title>
        <authorList>
            <person name="Zhang R.-G."/>
        </authorList>
    </citation>
    <scope>NUCLEOTIDE SEQUENCE [LARGE SCALE GENOMIC DNA]</scope>
    <source>
        <tissue evidence="1">Leaves</tissue>
    </source>
</reference>
<gene>
    <name evidence="1" type="ORF">JRO89_XS08G0042100</name>
</gene>
<evidence type="ECO:0000313" key="1">
    <source>
        <dbReference type="EMBL" id="KAH7565940.1"/>
    </source>
</evidence>
<sequence>MSSTSQLAMLNQGMFEDQAEMPSQMGFLPFPQNLITFPPLGCHQYSLKAFNLPPSLVADQQHHHDHHVPSTTNLTETLLSSTTLKQREDDHIASDLGGAHLLSLQRSSANLW</sequence>
<comment type="caution">
    <text evidence="1">The sequence shown here is derived from an EMBL/GenBank/DDBJ whole genome shotgun (WGS) entry which is preliminary data.</text>
</comment>
<dbReference type="Proteomes" id="UP000827721">
    <property type="component" value="Unassembled WGS sequence"/>
</dbReference>
<keyword evidence="2" id="KW-1185">Reference proteome</keyword>
<dbReference type="EMBL" id="JAFEMO010000008">
    <property type="protein sequence ID" value="KAH7565940.1"/>
    <property type="molecule type" value="Genomic_DNA"/>
</dbReference>
<organism evidence="1 2">
    <name type="scientific">Xanthoceras sorbifolium</name>
    <dbReference type="NCBI Taxonomy" id="99658"/>
    <lineage>
        <taxon>Eukaryota</taxon>
        <taxon>Viridiplantae</taxon>
        <taxon>Streptophyta</taxon>
        <taxon>Embryophyta</taxon>
        <taxon>Tracheophyta</taxon>
        <taxon>Spermatophyta</taxon>
        <taxon>Magnoliopsida</taxon>
        <taxon>eudicotyledons</taxon>
        <taxon>Gunneridae</taxon>
        <taxon>Pentapetalae</taxon>
        <taxon>rosids</taxon>
        <taxon>malvids</taxon>
        <taxon>Sapindales</taxon>
        <taxon>Sapindaceae</taxon>
        <taxon>Xanthoceroideae</taxon>
        <taxon>Xanthoceras</taxon>
    </lineage>
</organism>
<protein>
    <submittedName>
        <fullName evidence="1">Uncharacterized protein</fullName>
    </submittedName>
</protein>
<name>A0ABQ8HNL5_9ROSI</name>